<comment type="caution">
    <text evidence="16">The sequence shown here is derived from an EMBL/GenBank/DDBJ whole genome shotgun (WGS) entry which is preliminary data.</text>
</comment>
<gene>
    <name evidence="16" type="ORF">J4215_06550</name>
</gene>
<name>A0A8T4L4G5_9ARCH</name>
<keyword evidence="3" id="KW-0963">Cytoplasm</keyword>
<dbReference type="InterPro" id="IPR009080">
    <property type="entry name" value="tRNAsynth_Ia_anticodon-bd"/>
</dbReference>
<dbReference type="GO" id="GO:0004832">
    <property type="term" value="F:valine-tRNA ligase activity"/>
    <property type="evidence" value="ECO:0007669"/>
    <property type="project" value="UniProtKB-EC"/>
</dbReference>
<comment type="catalytic activity">
    <reaction evidence="11">
        <text>tRNA(Val) + L-valine + ATP = L-valyl-tRNA(Val) + AMP + diphosphate</text>
        <dbReference type="Rhea" id="RHEA:10704"/>
        <dbReference type="Rhea" id="RHEA-COMP:9672"/>
        <dbReference type="Rhea" id="RHEA-COMP:9708"/>
        <dbReference type="ChEBI" id="CHEBI:30616"/>
        <dbReference type="ChEBI" id="CHEBI:33019"/>
        <dbReference type="ChEBI" id="CHEBI:57762"/>
        <dbReference type="ChEBI" id="CHEBI:78442"/>
        <dbReference type="ChEBI" id="CHEBI:78537"/>
        <dbReference type="ChEBI" id="CHEBI:456215"/>
        <dbReference type="EC" id="6.1.1.9"/>
    </reaction>
</comment>
<proteinExistence type="inferred from homology"/>
<comment type="subcellular location">
    <subcellularLocation>
        <location evidence="1">Cytoplasm</location>
    </subcellularLocation>
</comment>
<dbReference type="Pfam" id="PF00133">
    <property type="entry name" value="tRNA-synt_1"/>
    <property type="match status" value="1"/>
</dbReference>
<dbReference type="InterPro" id="IPR002300">
    <property type="entry name" value="aa-tRNA-synth_Ia"/>
</dbReference>
<reference evidence="16" key="2">
    <citation type="submission" date="2021-05" db="EMBL/GenBank/DDBJ databases">
        <title>Protein family content uncovers lineage relationships and bacterial pathway maintenance mechanisms in DPANN archaea.</title>
        <authorList>
            <person name="Castelle C.J."/>
            <person name="Meheust R."/>
            <person name="Jaffe A.L."/>
            <person name="Seitz K."/>
            <person name="Gong X."/>
            <person name="Baker B.J."/>
            <person name="Banfield J.F."/>
        </authorList>
    </citation>
    <scope>NUCLEOTIDE SEQUENCE</scope>
    <source>
        <strain evidence="16">RIFCSPLOWO2_01_FULL_AR10_48_17</strain>
    </source>
</reference>
<dbReference type="InterPro" id="IPR014729">
    <property type="entry name" value="Rossmann-like_a/b/a_fold"/>
</dbReference>
<dbReference type="InterPro" id="IPR002303">
    <property type="entry name" value="Valyl-tRNA_ligase"/>
</dbReference>
<dbReference type="FunFam" id="3.40.50.620:FF:000192">
    <property type="entry name" value="Valine--tRNA ligase"/>
    <property type="match status" value="1"/>
</dbReference>
<evidence type="ECO:0000256" key="1">
    <source>
        <dbReference type="ARBA" id="ARBA00004496"/>
    </source>
</evidence>
<evidence type="ECO:0000256" key="6">
    <source>
        <dbReference type="ARBA" id="ARBA00022840"/>
    </source>
</evidence>
<dbReference type="SUPFAM" id="SSF52374">
    <property type="entry name" value="Nucleotidylyl transferase"/>
    <property type="match status" value="1"/>
</dbReference>
<keyword evidence="6" id="KW-0067">ATP-binding</keyword>
<dbReference type="CDD" id="cd07962">
    <property type="entry name" value="Anticodon_Ia_Val"/>
    <property type="match status" value="1"/>
</dbReference>
<dbReference type="GO" id="GO:0002161">
    <property type="term" value="F:aminoacyl-tRNA deacylase activity"/>
    <property type="evidence" value="ECO:0007669"/>
    <property type="project" value="InterPro"/>
</dbReference>
<accession>A0A8T4L4G5</accession>
<evidence type="ECO:0000259" key="15">
    <source>
        <dbReference type="Pfam" id="PF08264"/>
    </source>
</evidence>
<dbReference type="PANTHER" id="PTHR11946:SF93">
    <property type="entry name" value="VALINE--TRNA LIGASE, CHLOROPLASTIC_MITOCHONDRIAL 2"/>
    <property type="match status" value="1"/>
</dbReference>
<evidence type="ECO:0000313" key="17">
    <source>
        <dbReference type="Proteomes" id="UP000675968"/>
    </source>
</evidence>
<sequence>MAIEAKRWEKEFETEILEEWKKQNSFPFKNVPGKKIYSIDTPPPYVNTPVHIGHTSTYSVMDFIARYRRMKGYNVLFPLGLDRNGLPIEMAAEKKIGKRFDSVPREEFLAACENVLAESSAESVDSFWRHGISFNTYELGNGIGEVYQTDSPDYRSLTQDTFIDLYHRGLIYEDNRINNYCPGCQTTIADAEIEYEDKSTTFNDIIFKVKETGEEIIVGTTRPELVATCGMVIYNPEDDRYRHLEGKTAITPVYNKEVPIKPHPIAQIDKGTGIVMMCSMGDLSDIRFFREMNLKPVIAIDRSGKMNENAGPLQGLRVKKAREKMIELLKEQNLFVKAKNVIHRTPICERSKDEIEFIEMKEFYLKQMDSKEKMKEIAEKVNFFAPASRQILLDWIESIAIDWPISRRRYYATEVPLWYCAKCRFVIVPPKGKYYRPWKEKPPVQKCPHCGATEFIGDERVFDTWFDSSISPLYILKWSRNNSFFNQAKPCSLRPQGKEIIRTWLYYTLFKCYLLTNEVIFQDTWINYHILDDAGHKMSKSKGNVMDPHKLLDQFGAEPFRMWVCLEGNLDRTDFRCSPERIEGAGKTLTKLWNTTRFISMFEKPVQRPKKLGVIDEWILSELNELVQQADTGFGQYDFHNPVSNAKNFIWETFASHYLEMAKSRAYNRDNQYSKEEQDAALWTLHYCIETLLKVLAPVTPFITYRLFKDLTGRNIHTDETYPVFDPAWQKKFSFTSPELMALNSQIWQQKKEAGLALNAPLEELAVDRKFQPLEKILQDTHKITRITYL</sequence>
<organism evidence="16 17">
    <name type="scientific">Candidatus Iainarchaeum sp</name>
    <dbReference type="NCBI Taxonomy" id="3101447"/>
    <lineage>
        <taxon>Archaea</taxon>
        <taxon>Candidatus Iainarchaeota</taxon>
        <taxon>Candidatus Iainarchaeia</taxon>
        <taxon>Candidatus Iainarchaeales</taxon>
        <taxon>Candidatus Iainarchaeaceae</taxon>
        <taxon>Candidatus Iainarchaeum</taxon>
    </lineage>
</organism>
<dbReference type="PRINTS" id="PR00986">
    <property type="entry name" value="TRNASYNTHVAL"/>
</dbReference>
<evidence type="ECO:0000256" key="9">
    <source>
        <dbReference type="ARBA" id="ARBA00024407"/>
    </source>
</evidence>
<comment type="similarity">
    <text evidence="13">Belongs to the class-I aminoacyl-tRNA synthetase family. ValS type 2 subfamily.</text>
</comment>
<evidence type="ECO:0000259" key="14">
    <source>
        <dbReference type="Pfam" id="PF00133"/>
    </source>
</evidence>
<dbReference type="Gene3D" id="3.90.740.10">
    <property type="entry name" value="Valyl/Leucyl/Isoleucyl-tRNA synthetase, editing domain"/>
    <property type="match status" value="1"/>
</dbReference>
<dbReference type="NCBIfam" id="NF009687">
    <property type="entry name" value="PRK13208.1"/>
    <property type="match status" value="1"/>
</dbReference>
<feature type="domain" description="Aminoacyl-tRNA synthetase class Ia" evidence="14">
    <location>
        <begin position="16"/>
        <end position="567"/>
    </location>
</feature>
<dbReference type="PANTHER" id="PTHR11946">
    <property type="entry name" value="VALYL-TRNA SYNTHETASES"/>
    <property type="match status" value="1"/>
</dbReference>
<dbReference type="EMBL" id="JAGVWC010000015">
    <property type="protein sequence ID" value="MBS3062213.1"/>
    <property type="molecule type" value="Genomic_DNA"/>
</dbReference>
<evidence type="ECO:0000256" key="13">
    <source>
        <dbReference type="ARBA" id="ARBA00061452"/>
    </source>
</evidence>
<evidence type="ECO:0000256" key="5">
    <source>
        <dbReference type="ARBA" id="ARBA00022741"/>
    </source>
</evidence>
<dbReference type="Gene3D" id="3.40.50.620">
    <property type="entry name" value="HUPs"/>
    <property type="match status" value="2"/>
</dbReference>
<evidence type="ECO:0000256" key="12">
    <source>
        <dbReference type="ARBA" id="ARBA00055630"/>
    </source>
</evidence>
<keyword evidence="4 16" id="KW-0436">Ligase</keyword>
<evidence type="ECO:0000256" key="11">
    <source>
        <dbReference type="ARBA" id="ARBA00047552"/>
    </source>
</evidence>
<dbReference type="InterPro" id="IPR033705">
    <property type="entry name" value="Anticodon_Ia_Val"/>
</dbReference>
<evidence type="ECO:0000256" key="2">
    <source>
        <dbReference type="ARBA" id="ARBA00013169"/>
    </source>
</evidence>
<dbReference type="GO" id="GO:0006438">
    <property type="term" value="P:valyl-tRNA aminoacylation"/>
    <property type="evidence" value="ECO:0007669"/>
    <property type="project" value="InterPro"/>
</dbReference>
<keyword evidence="5" id="KW-0547">Nucleotide-binding</keyword>
<dbReference type="SUPFAM" id="SSF47323">
    <property type="entry name" value="Anticodon-binding domain of a subclass of class I aminoacyl-tRNA synthetases"/>
    <property type="match status" value="1"/>
</dbReference>
<dbReference type="GO" id="GO:0005829">
    <property type="term" value="C:cytosol"/>
    <property type="evidence" value="ECO:0007669"/>
    <property type="project" value="TreeGrafter"/>
</dbReference>
<dbReference type="AlphaFoldDB" id="A0A8T4L4G5"/>
<dbReference type="Gene3D" id="1.10.730.10">
    <property type="entry name" value="Isoleucyl-tRNA Synthetase, Domain 1"/>
    <property type="match status" value="1"/>
</dbReference>
<dbReference type="GO" id="GO:0005524">
    <property type="term" value="F:ATP binding"/>
    <property type="evidence" value="ECO:0007669"/>
    <property type="project" value="UniProtKB-KW"/>
</dbReference>
<dbReference type="InterPro" id="IPR013155">
    <property type="entry name" value="M/V/L/I-tRNA-synth_anticd-bd"/>
</dbReference>
<protein>
    <recommendedName>
        <fullName evidence="9">Valine--tRNA ligase</fullName>
        <ecNumber evidence="2">6.1.1.9</ecNumber>
    </recommendedName>
    <alternativeName>
        <fullName evidence="10">Valyl-tRNA synthetase</fullName>
    </alternativeName>
</protein>
<dbReference type="SUPFAM" id="SSF50677">
    <property type="entry name" value="ValRS/IleRS/LeuRS editing domain"/>
    <property type="match status" value="1"/>
</dbReference>
<keyword evidence="8" id="KW-0030">Aminoacyl-tRNA synthetase</keyword>
<dbReference type="InterPro" id="IPR009008">
    <property type="entry name" value="Val/Leu/Ile-tRNA-synth_edit"/>
</dbReference>
<evidence type="ECO:0000256" key="4">
    <source>
        <dbReference type="ARBA" id="ARBA00022598"/>
    </source>
</evidence>
<comment type="function">
    <text evidence="12">Catalyzes the attachment of valine to tRNA(Val). As ValRS can inadvertently accommodate and process structurally similar amino acids such as threonine, to avoid such errors, it has a 'posttransfer' editing activity that hydrolyzes mischarged Thr-tRNA(Val) in a tRNA-dependent manner.</text>
</comment>
<evidence type="ECO:0000313" key="16">
    <source>
        <dbReference type="EMBL" id="MBS3062213.1"/>
    </source>
</evidence>
<dbReference type="Proteomes" id="UP000675968">
    <property type="component" value="Unassembled WGS sequence"/>
</dbReference>
<evidence type="ECO:0000256" key="7">
    <source>
        <dbReference type="ARBA" id="ARBA00022917"/>
    </source>
</evidence>
<evidence type="ECO:0000256" key="10">
    <source>
        <dbReference type="ARBA" id="ARBA00029936"/>
    </source>
</evidence>
<evidence type="ECO:0000256" key="8">
    <source>
        <dbReference type="ARBA" id="ARBA00023146"/>
    </source>
</evidence>
<keyword evidence="7" id="KW-0648">Protein biosynthesis</keyword>
<feature type="domain" description="Methionyl/Valyl/Leucyl/Isoleucyl-tRNA synthetase anticodon-binding" evidence="15">
    <location>
        <begin position="616"/>
        <end position="763"/>
    </location>
</feature>
<dbReference type="Pfam" id="PF08264">
    <property type="entry name" value="Anticodon_1"/>
    <property type="match status" value="1"/>
</dbReference>
<dbReference type="EC" id="6.1.1.9" evidence="2"/>
<evidence type="ECO:0000256" key="3">
    <source>
        <dbReference type="ARBA" id="ARBA00022490"/>
    </source>
</evidence>
<reference evidence="16" key="1">
    <citation type="submission" date="2021-03" db="EMBL/GenBank/DDBJ databases">
        <authorList>
            <person name="Jaffe A."/>
        </authorList>
    </citation>
    <scope>NUCLEOTIDE SEQUENCE</scope>
    <source>
        <strain evidence="16">RIFCSPLOWO2_01_FULL_AR10_48_17</strain>
    </source>
</reference>